<dbReference type="AlphaFoldDB" id="A0A2T0SN51"/>
<dbReference type="PANTHER" id="PTHR11365">
    <property type="entry name" value="5-OXOPROLINASE RELATED"/>
    <property type="match status" value="1"/>
</dbReference>
<evidence type="ECO:0000313" key="4">
    <source>
        <dbReference type="Proteomes" id="UP000239494"/>
    </source>
</evidence>
<dbReference type="Proteomes" id="UP000239494">
    <property type="component" value="Unassembled WGS sequence"/>
</dbReference>
<dbReference type="RefSeq" id="WP_106194563.1">
    <property type="nucleotide sequence ID" value="NZ_PVTF01000015.1"/>
</dbReference>
<dbReference type="InterPro" id="IPR008040">
    <property type="entry name" value="Hydant_A_N"/>
</dbReference>
<dbReference type="Pfam" id="PF01968">
    <property type="entry name" value="Hydantoinase_A"/>
    <property type="match status" value="1"/>
</dbReference>
<dbReference type="InterPro" id="IPR045079">
    <property type="entry name" value="Oxoprolinase-like"/>
</dbReference>
<organism evidence="3 4">
    <name type="scientific">Umezawaea tangerina</name>
    <dbReference type="NCBI Taxonomy" id="84725"/>
    <lineage>
        <taxon>Bacteria</taxon>
        <taxon>Bacillati</taxon>
        <taxon>Actinomycetota</taxon>
        <taxon>Actinomycetes</taxon>
        <taxon>Pseudonocardiales</taxon>
        <taxon>Pseudonocardiaceae</taxon>
        <taxon>Umezawaea</taxon>
    </lineage>
</organism>
<evidence type="ECO:0000259" key="2">
    <source>
        <dbReference type="Pfam" id="PF05378"/>
    </source>
</evidence>
<dbReference type="Pfam" id="PF05378">
    <property type="entry name" value="Hydant_A_N"/>
    <property type="match status" value="1"/>
</dbReference>
<dbReference type="EMBL" id="PVTF01000015">
    <property type="protein sequence ID" value="PRY34847.1"/>
    <property type="molecule type" value="Genomic_DNA"/>
</dbReference>
<keyword evidence="4" id="KW-1185">Reference proteome</keyword>
<dbReference type="InterPro" id="IPR002821">
    <property type="entry name" value="Hydantoinase_A"/>
</dbReference>
<protein>
    <submittedName>
        <fullName evidence="3">N-methylhydantoinase A/oxoprolinase/acetone carboxylase beta subunit</fullName>
    </submittedName>
</protein>
<dbReference type="PANTHER" id="PTHR11365:SF23">
    <property type="entry name" value="HYPOTHETICAL 5-OXOPROLINASE (EUROFUNG)-RELATED"/>
    <property type="match status" value="1"/>
</dbReference>
<evidence type="ECO:0000313" key="3">
    <source>
        <dbReference type="EMBL" id="PRY34847.1"/>
    </source>
</evidence>
<sequence>MMPHPVRIGVDVGGTFTDAVAVDATTFALLGQVKVPTSHDHPDGVAHGILAALRELQERTGIDASVVSFLAHGTTQATNALLEGDVATVGVVGIGRGFESWATGRLRGLAKLRLTPGKGLPVRYAGLRDADDPVAVKAAVAKVVDEGAEVVVAVQPFSVDDPVGEQEVVAQARSQGLLATATHEITGLYGLAKRARTAVLNAGIMPRMVETADLVERSVAAAGITAPLMVMRGDGGVMSLPEMRKRPLLTALSGPAAGVAGALMGERLSEGVFLETGGTSTDISVVRRGRVQVRHARLGGRETYLPALDVRTVGVGGGSLVRLDGTSVRAVGPRSAHIAGLAYACFAPAEALAGAKLVTIAPKQGDPADYAALETPDGTRYALTLTCAANALGVVPEDSYAHCDPEAARRALEHLAKVLGLSIQDAAEAVLHQAVKPVRAVVDELVDGYGLDRSSLGLVGGGGGAAAVTPFLGEETGLDWRIAAHSEVISPLGAALALVRESVERIVPNPSHTDVLAVRAQAEQAVIAQGADPAGVEVDVTVDPQRNLILAVATGATELRAKDRAAVADEEQVLAEVARTLGVPGGEVSELARTGHHRALGARARPKGFLGRFRPVSQHVRVVDTDGVVRLHSANAHVERTSVREASGTLARLVDEHTRVGDGGSRAPAVWLLVGPKIADLSGVLDRDQLVALIGAELESRTPDEPLVAILEDRG</sequence>
<evidence type="ECO:0000259" key="1">
    <source>
        <dbReference type="Pfam" id="PF01968"/>
    </source>
</evidence>
<dbReference type="GO" id="GO:0005829">
    <property type="term" value="C:cytosol"/>
    <property type="evidence" value="ECO:0007669"/>
    <property type="project" value="TreeGrafter"/>
</dbReference>
<reference evidence="3 4" key="1">
    <citation type="submission" date="2018-03" db="EMBL/GenBank/DDBJ databases">
        <title>Genomic Encyclopedia of Archaeal and Bacterial Type Strains, Phase II (KMG-II): from individual species to whole genera.</title>
        <authorList>
            <person name="Goeker M."/>
        </authorList>
    </citation>
    <scope>NUCLEOTIDE SEQUENCE [LARGE SCALE GENOMIC DNA]</scope>
    <source>
        <strain evidence="3 4">DSM 44720</strain>
    </source>
</reference>
<accession>A0A2T0SN51</accession>
<feature type="domain" description="Hydantoinase A/oxoprolinase" evidence="1">
    <location>
        <begin position="194"/>
        <end position="501"/>
    </location>
</feature>
<feature type="domain" description="Hydantoinase/oxoprolinase N-terminal" evidence="2">
    <location>
        <begin position="7"/>
        <end position="174"/>
    </location>
</feature>
<dbReference type="GO" id="GO:0017168">
    <property type="term" value="F:5-oxoprolinase (ATP-hydrolyzing) activity"/>
    <property type="evidence" value="ECO:0007669"/>
    <property type="project" value="TreeGrafter"/>
</dbReference>
<dbReference type="Gene3D" id="3.30.420.40">
    <property type="match status" value="1"/>
</dbReference>
<dbReference type="SUPFAM" id="SSF53067">
    <property type="entry name" value="Actin-like ATPase domain"/>
    <property type="match status" value="1"/>
</dbReference>
<name>A0A2T0SN51_9PSEU</name>
<dbReference type="OrthoDB" id="9768323at2"/>
<dbReference type="GO" id="GO:0006749">
    <property type="term" value="P:glutathione metabolic process"/>
    <property type="evidence" value="ECO:0007669"/>
    <property type="project" value="TreeGrafter"/>
</dbReference>
<gene>
    <name evidence="3" type="ORF">CLV43_115123</name>
</gene>
<comment type="caution">
    <text evidence="3">The sequence shown here is derived from an EMBL/GenBank/DDBJ whole genome shotgun (WGS) entry which is preliminary data.</text>
</comment>
<proteinExistence type="predicted"/>
<dbReference type="InterPro" id="IPR043129">
    <property type="entry name" value="ATPase_NBD"/>
</dbReference>